<dbReference type="RefSeq" id="WP_194447259.1">
    <property type="nucleotide sequence ID" value="NZ_CP063849.1"/>
</dbReference>
<feature type="domain" description="TonB-dependent transporter Oar-like beta-barrel" evidence="5">
    <location>
        <begin position="247"/>
        <end position="1116"/>
    </location>
</feature>
<gene>
    <name evidence="6" type="ORF">IRI77_22510</name>
</gene>
<dbReference type="Pfam" id="PF13620">
    <property type="entry name" value="CarboxypepD_reg"/>
    <property type="match status" value="1"/>
</dbReference>
<evidence type="ECO:0000256" key="3">
    <source>
        <dbReference type="ARBA" id="ARBA00023237"/>
    </source>
</evidence>
<keyword evidence="6" id="KW-0378">Hydrolase</keyword>
<keyword evidence="2" id="KW-0472">Membrane</keyword>
<dbReference type="Gene3D" id="2.60.40.1120">
    <property type="entry name" value="Carboxypeptidase-like, regulatory domain"/>
    <property type="match status" value="1"/>
</dbReference>
<dbReference type="InterPro" id="IPR013784">
    <property type="entry name" value="Carb-bd-like_fold"/>
</dbReference>
<organism evidence="6 7">
    <name type="scientific">Paludibaculum fermentans</name>
    <dbReference type="NCBI Taxonomy" id="1473598"/>
    <lineage>
        <taxon>Bacteria</taxon>
        <taxon>Pseudomonadati</taxon>
        <taxon>Acidobacteriota</taxon>
        <taxon>Terriglobia</taxon>
        <taxon>Bryobacterales</taxon>
        <taxon>Bryobacteraceae</taxon>
        <taxon>Paludibaculum</taxon>
    </lineage>
</organism>
<accession>A0A7S7NM06</accession>
<name>A0A7S7NM06_PALFE</name>
<dbReference type="InterPro" id="IPR036942">
    <property type="entry name" value="Beta-barrel_TonB_sf"/>
</dbReference>
<evidence type="ECO:0000256" key="2">
    <source>
        <dbReference type="ARBA" id="ARBA00023136"/>
    </source>
</evidence>
<evidence type="ECO:0000259" key="5">
    <source>
        <dbReference type="Pfam" id="PF25183"/>
    </source>
</evidence>
<dbReference type="EMBL" id="CP063849">
    <property type="protein sequence ID" value="QOY85589.1"/>
    <property type="molecule type" value="Genomic_DNA"/>
</dbReference>
<dbReference type="Gene3D" id="2.40.170.20">
    <property type="entry name" value="TonB-dependent receptor, beta-barrel domain"/>
    <property type="match status" value="1"/>
</dbReference>
<dbReference type="GO" id="GO:0030246">
    <property type="term" value="F:carbohydrate binding"/>
    <property type="evidence" value="ECO:0007669"/>
    <property type="project" value="InterPro"/>
</dbReference>
<dbReference type="Pfam" id="PF25183">
    <property type="entry name" value="OMP_b-brl_4"/>
    <property type="match status" value="1"/>
</dbReference>
<dbReference type="GO" id="GO:0004180">
    <property type="term" value="F:carboxypeptidase activity"/>
    <property type="evidence" value="ECO:0007669"/>
    <property type="project" value="UniProtKB-KW"/>
</dbReference>
<dbReference type="KEGG" id="pfer:IRI77_22510"/>
<dbReference type="SUPFAM" id="SSF56935">
    <property type="entry name" value="Porins"/>
    <property type="match status" value="1"/>
</dbReference>
<feature type="chain" id="PRO_5032467475" evidence="4">
    <location>
        <begin position="30"/>
        <end position="1126"/>
    </location>
</feature>
<sequence length="1126" mass="123119">MKAVKLKSPAGPLFVLLLLVSSLSAPVAAQSTFGSVVGQVADSTGGAVPNAKVGLLEVRTHVTRQATTSPDGLYEFLNVPQGEYKIVIEMAGFKRFATANFELQARQIVRMDAGLVVGEVASTVEVAASAPLVNTETPTVSSVRSNEQLLKGPFMYRSAATSPARVLGLFSESQLGVSEERQFSLSGGMVYQNDVSVDGILSTNIRDNGIGLRAEGLFPSTDTIQELKVSSVNNNAEFAQMGSITTITKSGTNAYHGSVLYNYYGNSMRANPSYFAKQVNNGVLPREVNNDIVGNVGGRIIPNRTFFFTAYERLTKYGLVRNSTSGITVPENDIRQGDFSRFLTTAQKIVINDPATNQPFAGNIIPASRINSVSRKIADKYIGPVNVASNLYFYLQDNAPEIQQNYDVRVDHYFGNRHNVFGRYSWKAYNRKAATNFESEGGLQTLTPSHTMVLSDNFVIRPNLINEARFGFSLLKDVTLSGIRARDFLQDTGLKLVTSSIPDISGASNVNISGYTAFGRAKDQPLVTHTYEFGDNVTWQAGHHTVKAGVQVHWLNFQQPAGGYGELGTFTFDNNLTRGTNHPFANFLLGVPTVVNQTQPGPGVDASTNHYGFFVQDEWRLRKVTFSLGLRYELHSPFEDAKGNIANFLQGSANGDVVVPSEASRAMATPRFVNAIGTARILTADQAGIPGRLRFTDRNNFAPRIGVAWRPFNNNKTVLRAGYGLYTVRVLGPFFAGMTDIHTSGQQIFTNTFNDATSSHSIVWPNTSNSLADLGNVAVGTLNFSSANAIRFRDPYTQQWSFTIEREVARRNSVRVTYTGNHGVGLVTSPNINEVAPNTVGYNNLPASARQYPNYRQVRLRANGGSSSYHDLTFQHRLLGLGGLTVTNSYKFAKGISNVETDPNVANFSNEIPADLNNRFDPRYWRGPMVGIPYHRLLTDFLWDVPLGRGRHWGRSWNRLVDGIAGGWTVSSIMMFQSGPHLTPFFTSHCQAGTDCSSRNRPDVVAGQDPDTGLKTTEAWFNTAAFTKAPFLSADGKSVFAGRFGNAGVGTVTGPGIMQIDAGVFKDVRLTERWSMRVQGQARNLPNHPNFTNPNMNMDSADYGKIRGLNGNAYSRLITGGVRILF</sequence>
<dbReference type="InterPro" id="IPR057601">
    <property type="entry name" value="Oar-like_b-barrel"/>
</dbReference>
<proteinExistence type="predicted"/>
<dbReference type="Proteomes" id="UP000593892">
    <property type="component" value="Chromosome"/>
</dbReference>
<evidence type="ECO:0000313" key="6">
    <source>
        <dbReference type="EMBL" id="QOY85589.1"/>
    </source>
</evidence>
<keyword evidence="7" id="KW-1185">Reference proteome</keyword>
<evidence type="ECO:0000256" key="1">
    <source>
        <dbReference type="ARBA" id="ARBA00004442"/>
    </source>
</evidence>
<evidence type="ECO:0000313" key="7">
    <source>
        <dbReference type="Proteomes" id="UP000593892"/>
    </source>
</evidence>
<protein>
    <submittedName>
        <fullName evidence="6">Carboxypeptidase regulatory-like domain-containing protein</fullName>
    </submittedName>
</protein>
<keyword evidence="3" id="KW-0998">Cell outer membrane</keyword>
<keyword evidence="4" id="KW-0732">Signal</keyword>
<dbReference type="AlphaFoldDB" id="A0A7S7NM06"/>
<dbReference type="GO" id="GO:0009279">
    <property type="term" value="C:cell outer membrane"/>
    <property type="evidence" value="ECO:0007669"/>
    <property type="project" value="UniProtKB-SubCell"/>
</dbReference>
<dbReference type="SUPFAM" id="SSF49452">
    <property type="entry name" value="Starch-binding domain-like"/>
    <property type="match status" value="1"/>
</dbReference>
<keyword evidence="6" id="KW-0121">Carboxypeptidase</keyword>
<comment type="subcellular location">
    <subcellularLocation>
        <location evidence="1">Cell outer membrane</location>
    </subcellularLocation>
</comment>
<reference evidence="6 7" key="1">
    <citation type="submission" date="2020-10" db="EMBL/GenBank/DDBJ databases">
        <title>Complete genome sequence of Paludibaculum fermentans P105T, a facultatively anaerobic acidobacterium capable of dissimilatory Fe(III) reduction.</title>
        <authorList>
            <person name="Dedysh S.N."/>
            <person name="Beletsky A.V."/>
            <person name="Kulichevskaya I.S."/>
            <person name="Mardanov A.V."/>
            <person name="Ravin N.V."/>
        </authorList>
    </citation>
    <scope>NUCLEOTIDE SEQUENCE [LARGE SCALE GENOMIC DNA]</scope>
    <source>
        <strain evidence="6 7">P105</strain>
    </source>
</reference>
<keyword evidence="6" id="KW-0645">Protease</keyword>
<evidence type="ECO:0000256" key="4">
    <source>
        <dbReference type="SAM" id="SignalP"/>
    </source>
</evidence>
<feature type="signal peptide" evidence="4">
    <location>
        <begin position="1"/>
        <end position="29"/>
    </location>
</feature>